<dbReference type="PROSITE" id="PS50240">
    <property type="entry name" value="TRYPSIN_DOM"/>
    <property type="match status" value="1"/>
</dbReference>
<keyword evidence="3" id="KW-0378">Hydrolase</keyword>
<reference evidence="8" key="1">
    <citation type="submission" date="2017-01" db="EMBL/GenBank/DDBJ databases">
        <title>An insight into the sialome and mialome of the horn fly, Haematobia irritans.</title>
        <authorList>
            <person name="Breijo M."/>
            <person name="Boiani M."/>
            <person name="Ures X."/>
            <person name="Rocha S."/>
            <person name="Sequeira M."/>
            <person name="Ribeiro J.M."/>
        </authorList>
    </citation>
    <scope>NUCLEOTIDE SEQUENCE</scope>
</reference>
<dbReference type="Gene3D" id="2.40.10.10">
    <property type="entry name" value="Trypsin-like serine proteases"/>
    <property type="match status" value="1"/>
</dbReference>
<dbReference type="PANTHER" id="PTHR24276">
    <property type="entry name" value="POLYSERASE-RELATED"/>
    <property type="match status" value="1"/>
</dbReference>
<feature type="signal peptide" evidence="6">
    <location>
        <begin position="1"/>
        <end position="24"/>
    </location>
</feature>
<keyword evidence="5" id="KW-1015">Disulfide bond</keyword>
<feature type="domain" description="Peptidase S1" evidence="7">
    <location>
        <begin position="29"/>
        <end position="257"/>
    </location>
</feature>
<evidence type="ECO:0000256" key="6">
    <source>
        <dbReference type="SAM" id="SignalP"/>
    </source>
</evidence>
<keyword evidence="2 8" id="KW-0645">Protease</keyword>
<proteinExistence type="inferred from homology"/>
<keyword evidence="6" id="KW-0732">Signal</keyword>
<dbReference type="InterPro" id="IPR050430">
    <property type="entry name" value="Peptidase_S1"/>
</dbReference>
<dbReference type="InterPro" id="IPR009003">
    <property type="entry name" value="Peptidase_S1_PA"/>
</dbReference>
<dbReference type="InterPro" id="IPR001254">
    <property type="entry name" value="Trypsin_dom"/>
</dbReference>
<dbReference type="PRINTS" id="PR00722">
    <property type="entry name" value="CHYMOTRYPSIN"/>
</dbReference>
<feature type="chain" id="PRO_5013177032" evidence="6">
    <location>
        <begin position="25"/>
        <end position="259"/>
    </location>
</feature>
<dbReference type="PANTHER" id="PTHR24276:SF91">
    <property type="entry name" value="AT26814P-RELATED"/>
    <property type="match status" value="1"/>
</dbReference>
<dbReference type="SMART" id="SM00020">
    <property type="entry name" value="Tryp_SPc"/>
    <property type="match status" value="1"/>
</dbReference>
<evidence type="ECO:0000256" key="4">
    <source>
        <dbReference type="ARBA" id="ARBA00022825"/>
    </source>
</evidence>
<keyword evidence="4" id="KW-0720">Serine protease</keyword>
<evidence type="ECO:0000256" key="3">
    <source>
        <dbReference type="ARBA" id="ARBA00022801"/>
    </source>
</evidence>
<dbReference type="SUPFAM" id="SSF50494">
    <property type="entry name" value="Trypsin-like serine proteases"/>
    <property type="match status" value="1"/>
</dbReference>
<dbReference type="AlphaFoldDB" id="A0A1L8EBK3"/>
<dbReference type="InterPro" id="IPR001314">
    <property type="entry name" value="Peptidase_S1A"/>
</dbReference>
<dbReference type="CDD" id="cd00190">
    <property type="entry name" value="Tryp_SPc"/>
    <property type="match status" value="1"/>
</dbReference>
<sequence length="259" mass="28806">MGATKISNIFLILIFLIVFYKSDGQVQRIVGGFSAKESQFPYVVSIRRLGDHICGGVIISRNFILTAGRCVVKNFSNDGVTSYPAHEFNIRVGSLSLYDKGLLWKISEIMVHSNYTNMLNDLALLKLQEPLVFSDYIQPIEVSYERPSLKTSEISIAGWGFQKTSGHVSRYLQYITMDVVEPSNCMSHLLGDEAEKSLLCLQFNGGGICTGDIGAAAIYHGELVGLASFSLEKCGNEYPDGFTNIAYYRQWILQNTDLI</sequence>
<dbReference type="Pfam" id="PF00089">
    <property type="entry name" value="Trypsin"/>
    <property type="match status" value="1"/>
</dbReference>
<dbReference type="EMBL" id="GFDG01002688">
    <property type="protein sequence ID" value="JAV16111.1"/>
    <property type="molecule type" value="Transcribed_RNA"/>
</dbReference>
<comment type="similarity">
    <text evidence="1">Belongs to the peptidase S1 family.</text>
</comment>
<dbReference type="GO" id="GO:0004252">
    <property type="term" value="F:serine-type endopeptidase activity"/>
    <property type="evidence" value="ECO:0007669"/>
    <property type="project" value="InterPro"/>
</dbReference>
<dbReference type="FunFam" id="2.40.10.10:FF:000068">
    <property type="entry name" value="transmembrane protease serine 2"/>
    <property type="match status" value="1"/>
</dbReference>
<evidence type="ECO:0000256" key="2">
    <source>
        <dbReference type="ARBA" id="ARBA00022670"/>
    </source>
</evidence>
<evidence type="ECO:0000313" key="8">
    <source>
        <dbReference type="EMBL" id="JAV16111.1"/>
    </source>
</evidence>
<organism evidence="8">
    <name type="scientific">Haematobia irritans</name>
    <name type="common">Horn fly</name>
    <name type="synonym">Conops irritans</name>
    <dbReference type="NCBI Taxonomy" id="7368"/>
    <lineage>
        <taxon>Eukaryota</taxon>
        <taxon>Metazoa</taxon>
        <taxon>Ecdysozoa</taxon>
        <taxon>Arthropoda</taxon>
        <taxon>Hexapoda</taxon>
        <taxon>Insecta</taxon>
        <taxon>Pterygota</taxon>
        <taxon>Neoptera</taxon>
        <taxon>Endopterygota</taxon>
        <taxon>Diptera</taxon>
        <taxon>Brachycera</taxon>
        <taxon>Muscomorpha</taxon>
        <taxon>Muscoidea</taxon>
        <taxon>Muscidae</taxon>
        <taxon>Haematobia</taxon>
    </lineage>
</organism>
<name>A0A1L8EBK3_HAEIR</name>
<protein>
    <submittedName>
        <fullName evidence="8">Putative serine protease sp24d-like protein</fullName>
    </submittedName>
</protein>
<evidence type="ECO:0000256" key="5">
    <source>
        <dbReference type="ARBA" id="ARBA00023157"/>
    </source>
</evidence>
<accession>A0A1L8EBK3</accession>
<dbReference type="GO" id="GO:0006508">
    <property type="term" value="P:proteolysis"/>
    <property type="evidence" value="ECO:0007669"/>
    <property type="project" value="UniProtKB-KW"/>
</dbReference>
<dbReference type="InterPro" id="IPR043504">
    <property type="entry name" value="Peptidase_S1_PA_chymotrypsin"/>
</dbReference>
<evidence type="ECO:0000256" key="1">
    <source>
        <dbReference type="ARBA" id="ARBA00007664"/>
    </source>
</evidence>
<evidence type="ECO:0000259" key="7">
    <source>
        <dbReference type="PROSITE" id="PS50240"/>
    </source>
</evidence>